<organism evidence="1 2">
    <name type="scientific">Ilex paraguariensis</name>
    <name type="common">yerba mate</name>
    <dbReference type="NCBI Taxonomy" id="185542"/>
    <lineage>
        <taxon>Eukaryota</taxon>
        <taxon>Viridiplantae</taxon>
        <taxon>Streptophyta</taxon>
        <taxon>Embryophyta</taxon>
        <taxon>Tracheophyta</taxon>
        <taxon>Spermatophyta</taxon>
        <taxon>Magnoliopsida</taxon>
        <taxon>eudicotyledons</taxon>
        <taxon>Gunneridae</taxon>
        <taxon>Pentapetalae</taxon>
        <taxon>asterids</taxon>
        <taxon>campanulids</taxon>
        <taxon>Aquifoliales</taxon>
        <taxon>Aquifoliaceae</taxon>
        <taxon>Ilex</taxon>
    </lineage>
</organism>
<evidence type="ECO:0000313" key="1">
    <source>
        <dbReference type="EMBL" id="CAK9157745.1"/>
    </source>
</evidence>
<dbReference type="Proteomes" id="UP001642360">
    <property type="component" value="Unassembled WGS sequence"/>
</dbReference>
<sequence length="65" mass="7464">LEYAALDAAVLVHIFRQVRSNSHPASDVQMKIEWKSYIVYHMDNLKKTKEETRSKKEPDAGACDT</sequence>
<dbReference type="AlphaFoldDB" id="A0ABC8SKV8"/>
<keyword evidence="2" id="KW-1185">Reference proteome</keyword>
<accession>A0ABC8SKV8</accession>
<gene>
    <name evidence="1" type="ORF">ILEXP_LOCUS26315</name>
</gene>
<feature type="non-terminal residue" evidence="1">
    <location>
        <position position="1"/>
    </location>
</feature>
<proteinExistence type="predicted"/>
<dbReference type="EMBL" id="CAUOFW020003058">
    <property type="protein sequence ID" value="CAK9157745.1"/>
    <property type="molecule type" value="Genomic_DNA"/>
</dbReference>
<protein>
    <submittedName>
        <fullName evidence="1">Uncharacterized protein</fullName>
    </submittedName>
</protein>
<evidence type="ECO:0000313" key="2">
    <source>
        <dbReference type="Proteomes" id="UP001642360"/>
    </source>
</evidence>
<comment type="caution">
    <text evidence="1">The sequence shown here is derived from an EMBL/GenBank/DDBJ whole genome shotgun (WGS) entry which is preliminary data.</text>
</comment>
<reference evidence="1 2" key="1">
    <citation type="submission" date="2024-02" db="EMBL/GenBank/DDBJ databases">
        <authorList>
            <person name="Vignale AGUSTIN F."/>
            <person name="Sosa J E."/>
            <person name="Modenutti C."/>
        </authorList>
    </citation>
    <scope>NUCLEOTIDE SEQUENCE [LARGE SCALE GENOMIC DNA]</scope>
</reference>
<name>A0ABC8SKV8_9AQUA</name>